<evidence type="ECO:0000313" key="2">
    <source>
        <dbReference type="Proteomes" id="UP000694865"/>
    </source>
</evidence>
<proteinExistence type="predicted"/>
<dbReference type="RefSeq" id="XP_006823741.1">
    <property type="nucleotide sequence ID" value="XM_006823678.1"/>
</dbReference>
<dbReference type="PANTHER" id="PTHR41142:SF1">
    <property type="entry name" value="SI:DKEY-16J16.4"/>
    <property type="match status" value="1"/>
</dbReference>
<gene>
    <name evidence="3" type="primary">LOC100366878</name>
</gene>
<dbReference type="Proteomes" id="UP000694865">
    <property type="component" value="Unplaced"/>
</dbReference>
<feature type="region of interest" description="Disordered" evidence="1">
    <location>
        <begin position="250"/>
        <end position="273"/>
    </location>
</feature>
<protein>
    <submittedName>
        <fullName evidence="3">Uncharacterized protein LOC100366878 isoform X1</fullName>
    </submittedName>
</protein>
<dbReference type="GeneID" id="100366878"/>
<name>A0ABM0MUQ0_SACKO</name>
<sequence length="350" mass="39640">MSVSLPILDIFYLDDCSLSLRFHLCIRALFQVTFYGEEASFVYRYLARFVITRNDSCWLSAIPPVPSSSILDMLRFLTQKLRSQSLNEVTPYDPKEVEKDEDFNSGSEAENQEIEQLSKESRHDGQIASGYPLPVLANTVSICSVKSHQPLEDRPCLTENVFKPLTEKDRHSSEEELENIEKQCKENQAAEKRKWSQVNRLSFNGESPGSSDDEVRDLCFKPVPVLFSSSPPKQLQRLCHRSHGSRVFLANVGPSDSSPRKRHRQGLGELSPHLLNRPSLDFEKMQQKMYLKKHGPAGVRARVVKIRSLNVSAAARQPARFLCDPAVFSFRSISTINSLPPVEDPTLTAY</sequence>
<organism evidence="2 3">
    <name type="scientific">Saccoglossus kowalevskii</name>
    <name type="common">Acorn worm</name>
    <dbReference type="NCBI Taxonomy" id="10224"/>
    <lineage>
        <taxon>Eukaryota</taxon>
        <taxon>Metazoa</taxon>
        <taxon>Hemichordata</taxon>
        <taxon>Enteropneusta</taxon>
        <taxon>Harrimaniidae</taxon>
        <taxon>Saccoglossus</taxon>
    </lineage>
</organism>
<accession>A0ABM0MUQ0</accession>
<reference evidence="3" key="1">
    <citation type="submission" date="2025-08" db="UniProtKB">
        <authorList>
            <consortium name="RefSeq"/>
        </authorList>
    </citation>
    <scope>IDENTIFICATION</scope>
    <source>
        <tissue evidence="3">Testes</tissue>
    </source>
</reference>
<evidence type="ECO:0000256" key="1">
    <source>
        <dbReference type="SAM" id="MobiDB-lite"/>
    </source>
</evidence>
<keyword evidence="2" id="KW-1185">Reference proteome</keyword>
<dbReference type="PANTHER" id="PTHR41142">
    <property type="entry name" value="SI:DKEY-16J16.4"/>
    <property type="match status" value="1"/>
</dbReference>
<evidence type="ECO:0000313" key="3">
    <source>
        <dbReference type="RefSeq" id="XP_006823741.1"/>
    </source>
</evidence>
<feature type="region of interest" description="Disordered" evidence="1">
    <location>
        <begin position="87"/>
        <end position="124"/>
    </location>
</feature>